<keyword evidence="7" id="KW-1185">Reference proteome</keyword>
<name>A0AAX1J5L0_9MYCO</name>
<dbReference type="InterPro" id="IPR050955">
    <property type="entry name" value="Plant_Biomass_Hydrol_Est"/>
</dbReference>
<keyword evidence="2" id="KW-0378">Hydrolase</keyword>
<evidence type="ECO:0000313" key="5">
    <source>
        <dbReference type="EMBL" id="GFG65244.1"/>
    </source>
</evidence>
<dbReference type="InterPro" id="IPR029058">
    <property type="entry name" value="AB_hydrolase_fold"/>
</dbReference>
<dbReference type="GO" id="GO:0016787">
    <property type="term" value="F:hydrolase activity"/>
    <property type="evidence" value="ECO:0007669"/>
    <property type="project" value="UniProtKB-KW"/>
</dbReference>
<evidence type="ECO:0000313" key="6">
    <source>
        <dbReference type="EMBL" id="QPI35770.1"/>
    </source>
</evidence>
<reference evidence="5 7" key="1">
    <citation type="journal article" date="2019" name="Emerg. Microbes Infect.">
        <title>Comprehensive subspecies identification of 175 nontuberculous mycobacteria species based on 7547 genomic profiles.</title>
        <authorList>
            <person name="Matsumoto Y."/>
            <person name="Kinjo T."/>
            <person name="Motooka D."/>
            <person name="Nabeya D."/>
            <person name="Jung N."/>
            <person name="Uechi K."/>
            <person name="Horii T."/>
            <person name="Iida T."/>
            <person name="Fujita J."/>
            <person name="Nakamura S."/>
        </authorList>
    </citation>
    <scope>NUCLEOTIDE SEQUENCE [LARGE SCALE GENOMIC DNA]</scope>
    <source>
        <strain evidence="5 7">JCM 13573</strain>
    </source>
</reference>
<dbReference type="InterPro" id="IPR003140">
    <property type="entry name" value="PLipase/COase/thioEstase"/>
</dbReference>
<evidence type="ECO:0000256" key="3">
    <source>
        <dbReference type="SAM" id="MobiDB-lite"/>
    </source>
</evidence>
<dbReference type="PANTHER" id="PTHR43037">
    <property type="entry name" value="UNNAMED PRODUCT-RELATED"/>
    <property type="match status" value="1"/>
</dbReference>
<keyword evidence="1" id="KW-0732">Signal</keyword>
<dbReference type="Proteomes" id="UP000663583">
    <property type="component" value="Chromosome"/>
</dbReference>
<dbReference type="Proteomes" id="UP000465306">
    <property type="component" value="Unassembled WGS sequence"/>
</dbReference>
<evidence type="ECO:0000259" key="4">
    <source>
        <dbReference type="Pfam" id="PF02230"/>
    </source>
</evidence>
<reference evidence="5" key="2">
    <citation type="submission" date="2020-02" db="EMBL/GenBank/DDBJ databases">
        <authorList>
            <person name="Matsumoto Y."/>
            <person name="Kinjo T."/>
            <person name="Motooka D."/>
            <person name="Nabeya D."/>
            <person name="Jung N."/>
            <person name="Uechi K."/>
            <person name="Horii T."/>
            <person name="Iida T."/>
            <person name="Fujita J."/>
            <person name="Nakamura S."/>
        </authorList>
    </citation>
    <scope>NUCLEOTIDE SEQUENCE</scope>
    <source>
        <strain evidence="5">JCM 13573</strain>
    </source>
</reference>
<reference evidence="6" key="3">
    <citation type="submission" date="2020-11" db="EMBL/GenBank/DDBJ databases">
        <title>Intraspecies plasmid and genomic variation of Mycobacterium kubicae revealed by the complete genome sequences of two clinical isolates.</title>
        <authorList>
            <person name="Hendrix J.R."/>
            <person name="Epperson L.E."/>
            <person name="Honda J.R."/>
            <person name="Strong M."/>
        </authorList>
    </citation>
    <scope>NUCLEOTIDE SEQUENCE</scope>
    <source>
        <strain evidence="6">JCM 13573</strain>
    </source>
</reference>
<dbReference type="SUPFAM" id="SSF53474">
    <property type="entry name" value="alpha/beta-Hydrolases"/>
    <property type="match status" value="1"/>
</dbReference>
<proteinExistence type="predicted"/>
<evidence type="ECO:0000313" key="8">
    <source>
        <dbReference type="Proteomes" id="UP000663583"/>
    </source>
</evidence>
<evidence type="ECO:0000256" key="2">
    <source>
        <dbReference type="ARBA" id="ARBA00022801"/>
    </source>
</evidence>
<dbReference type="KEGG" id="mku:I2456_14255"/>
<feature type="region of interest" description="Disordered" evidence="3">
    <location>
        <begin position="1"/>
        <end position="34"/>
    </location>
</feature>
<dbReference type="RefSeq" id="WP_085074202.1">
    <property type="nucleotide sequence ID" value="NZ_BLKU01000003.1"/>
</dbReference>
<protein>
    <submittedName>
        <fullName evidence="6">Phospholipase</fullName>
    </submittedName>
    <submittedName>
        <fullName evidence="5">Serine esterase</fullName>
    </submittedName>
</protein>
<dbReference type="EMBL" id="CP065047">
    <property type="protein sequence ID" value="QPI35770.1"/>
    <property type="molecule type" value="Genomic_DNA"/>
</dbReference>
<feature type="domain" description="Phospholipase/carboxylesterase/thioesterase" evidence="4">
    <location>
        <begin position="136"/>
        <end position="206"/>
    </location>
</feature>
<evidence type="ECO:0000313" key="7">
    <source>
        <dbReference type="Proteomes" id="UP000465306"/>
    </source>
</evidence>
<organism evidence="6 8">
    <name type="scientific">Mycobacterium kubicae</name>
    <dbReference type="NCBI Taxonomy" id="120959"/>
    <lineage>
        <taxon>Bacteria</taxon>
        <taxon>Bacillati</taxon>
        <taxon>Actinomycetota</taxon>
        <taxon>Actinomycetes</taxon>
        <taxon>Mycobacteriales</taxon>
        <taxon>Mycobacteriaceae</taxon>
        <taxon>Mycobacterium</taxon>
        <taxon>Mycobacterium simiae complex</taxon>
    </lineage>
</organism>
<dbReference type="AlphaFoldDB" id="A0AAX1J5L0"/>
<dbReference type="Pfam" id="PF02230">
    <property type="entry name" value="Abhydrolase_2"/>
    <property type="match status" value="1"/>
</dbReference>
<dbReference type="PANTHER" id="PTHR43037:SF5">
    <property type="entry name" value="FERULOYL ESTERASE"/>
    <property type="match status" value="1"/>
</dbReference>
<accession>A0AAX1J5L0</accession>
<gene>
    <name evidence="6" type="ORF">I2456_14255</name>
    <name evidence="5" type="ORF">MKUB_27340</name>
</gene>
<dbReference type="Gene3D" id="3.40.50.1820">
    <property type="entry name" value="alpha/beta hydrolase"/>
    <property type="match status" value="1"/>
</dbReference>
<evidence type="ECO:0000256" key="1">
    <source>
        <dbReference type="ARBA" id="ARBA00022729"/>
    </source>
</evidence>
<dbReference type="EMBL" id="BLKU01000003">
    <property type="protein sequence ID" value="GFG65244.1"/>
    <property type="molecule type" value="Genomic_DNA"/>
</dbReference>
<sequence>MTAFGSGDGPHLEEDTPATAPADPSGGRLGARVRAPTLPPYPAGLHALALDRGRNTLLYVPSGYRGDAATPLAVLMHGAGGHARGGIDPFLAVADAAGVLLLAPQSAASTWDVIVGSFGPDVRLLDDALAHVFARHSVDANHFAIGGFSDGASYALSLGLTNGNLFSHVIAFSPGFAAPGATCGRPNIYITHGTNDQVLPIDMTSRRLRPRLERAGYDVVYHEFCGGHVVPTDRARSGLDWFLH</sequence>